<sequence>MGDVSKDDSVCSSISCNHSKNQLLVKGSFQQLQHLLVIQVR</sequence>
<protein>
    <submittedName>
        <fullName evidence="1">Uncharacterized protein</fullName>
    </submittedName>
</protein>
<reference evidence="1" key="2">
    <citation type="journal article" date="2015" name="Fish Shellfish Immunol.">
        <title>Early steps in the European eel (Anguilla anguilla)-Vibrio vulnificus interaction in the gills: Role of the RtxA13 toxin.</title>
        <authorList>
            <person name="Callol A."/>
            <person name="Pajuelo D."/>
            <person name="Ebbesson L."/>
            <person name="Teles M."/>
            <person name="MacKenzie S."/>
            <person name="Amaro C."/>
        </authorList>
    </citation>
    <scope>NUCLEOTIDE SEQUENCE</scope>
</reference>
<dbReference type="AlphaFoldDB" id="A0A0E9XV66"/>
<dbReference type="EMBL" id="GBXM01002018">
    <property type="protein sequence ID" value="JAI06560.1"/>
    <property type="molecule type" value="Transcribed_RNA"/>
</dbReference>
<reference evidence="1" key="1">
    <citation type="submission" date="2014-11" db="EMBL/GenBank/DDBJ databases">
        <authorList>
            <person name="Amaro Gonzalez C."/>
        </authorList>
    </citation>
    <scope>NUCLEOTIDE SEQUENCE</scope>
</reference>
<organism evidence="1">
    <name type="scientific">Anguilla anguilla</name>
    <name type="common">European freshwater eel</name>
    <name type="synonym">Muraena anguilla</name>
    <dbReference type="NCBI Taxonomy" id="7936"/>
    <lineage>
        <taxon>Eukaryota</taxon>
        <taxon>Metazoa</taxon>
        <taxon>Chordata</taxon>
        <taxon>Craniata</taxon>
        <taxon>Vertebrata</taxon>
        <taxon>Euteleostomi</taxon>
        <taxon>Actinopterygii</taxon>
        <taxon>Neopterygii</taxon>
        <taxon>Teleostei</taxon>
        <taxon>Anguilliformes</taxon>
        <taxon>Anguillidae</taxon>
        <taxon>Anguilla</taxon>
    </lineage>
</organism>
<accession>A0A0E9XV66</accession>
<proteinExistence type="predicted"/>
<name>A0A0E9XV66_ANGAN</name>
<evidence type="ECO:0000313" key="1">
    <source>
        <dbReference type="EMBL" id="JAI06560.1"/>
    </source>
</evidence>